<organism evidence="3 4">
    <name type="scientific">Blastopirellula marina</name>
    <dbReference type="NCBI Taxonomy" id="124"/>
    <lineage>
        <taxon>Bacteria</taxon>
        <taxon>Pseudomonadati</taxon>
        <taxon>Planctomycetota</taxon>
        <taxon>Planctomycetia</taxon>
        <taxon>Pirellulales</taxon>
        <taxon>Pirellulaceae</taxon>
        <taxon>Blastopirellula</taxon>
    </lineage>
</organism>
<keyword evidence="1" id="KW-0472">Membrane</keyword>
<dbReference type="Gene3D" id="2.60.120.1440">
    <property type="match status" value="1"/>
</dbReference>
<evidence type="ECO:0000256" key="1">
    <source>
        <dbReference type="SAM" id="Phobius"/>
    </source>
</evidence>
<dbReference type="InterPro" id="IPR012373">
    <property type="entry name" value="Ferrdict_sens_TM"/>
</dbReference>
<dbReference type="RefSeq" id="WP_105357769.1">
    <property type="nucleotide sequence ID" value="NZ_PUIB01000023.1"/>
</dbReference>
<dbReference type="OrthoDB" id="256916at2"/>
<dbReference type="PANTHER" id="PTHR30273">
    <property type="entry name" value="PERIPLASMIC SIGNAL SENSOR AND SIGMA FACTOR ACTIVATOR FECR-RELATED"/>
    <property type="match status" value="1"/>
</dbReference>
<reference evidence="3 4" key="1">
    <citation type="submission" date="2018-02" db="EMBL/GenBank/DDBJ databases">
        <title>Comparative genomes isolates from brazilian mangrove.</title>
        <authorList>
            <person name="Araujo J.E."/>
            <person name="Taketani R.G."/>
            <person name="Silva M.C.P."/>
            <person name="Loureco M.V."/>
            <person name="Andreote F.D."/>
        </authorList>
    </citation>
    <scope>NUCLEOTIDE SEQUENCE [LARGE SCALE GENOMIC DNA]</scope>
    <source>
        <strain evidence="3 4">NAP PRIS-MGV</strain>
    </source>
</reference>
<dbReference type="InterPro" id="IPR006860">
    <property type="entry name" value="FecR"/>
</dbReference>
<sequence>MTEPENSLIDAWLEGSLNDEQERELDQWLRLDDAHMRQFVEANIRDQHLKEVVRSLGQAEEVTRQIAPPISSKRMQRVPLAMFALATAATILLAIWFVLPRQPVRVQASVIAMTDVQLIGVDGVPAIGKTLSLDSFRLASGSLEVLLPLNVRVEFVAPVEVVFENQNRLRLIEGQMNADVGDGGQGFTVVTSAGEIVDFGTRFGLEVDRDGESRVAVFSGSVEFHPTNATSPQEVITLTEGEALRFSARAGLRRWQQVAVAADKAGLSRIDNHGVVREVRDNLGEGDLRPFYSVIPGGMQSGALAFNDKPNPVWSALPGDKFPAWLEGADLIRTYYNFRYIKNYELTLELNQPADVYVLVATPGEVPNWLKERFEPVGVSIRAGAWHPAIATHPAATMQPDGPYLTFSIWKCEAGPGELKLGAPLEHRVPGVHSLMYGLAVKAKSTL</sequence>
<keyword evidence="1" id="KW-1133">Transmembrane helix</keyword>
<dbReference type="EMBL" id="PUIB01000023">
    <property type="protein sequence ID" value="PQO29056.1"/>
    <property type="molecule type" value="Genomic_DNA"/>
</dbReference>
<accession>A0A2S8FA52</accession>
<protein>
    <recommendedName>
        <fullName evidence="2">FecR protein domain-containing protein</fullName>
    </recommendedName>
</protein>
<feature type="transmembrane region" description="Helical" evidence="1">
    <location>
        <begin position="80"/>
        <end position="99"/>
    </location>
</feature>
<dbReference type="AlphaFoldDB" id="A0A2S8FA52"/>
<dbReference type="Pfam" id="PF04773">
    <property type="entry name" value="FecR"/>
    <property type="match status" value="1"/>
</dbReference>
<feature type="domain" description="FecR protein" evidence="2">
    <location>
        <begin position="164"/>
        <end position="223"/>
    </location>
</feature>
<evidence type="ECO:0000313" key="3">
    <source>
        <dbReference type="EMBL" id="PQO29056.1"/>
    </source>
</evidence>
<gene>
    <name evidence="3" type="ORF">C5Y98_22895</name>
</gene>
<keyword evidence="1" id="KW-0812">Transmembrane</keyword>
<dbReference type="GO" id="GO:0016989">
    <property type="term" value="F:sigma factor antagonist activity"/>
    <property type="evidence" value="ECO:0007669"/>
    <property type="project" value="TreeGrafter"/>
</dbReference>
<name>A0A2S8FA52_9BACT</name>
<evidence type="ECO:0000313" key="4">
    <source>
        <dbReference type="Proteomes" id="UP000239388"/>
    </source>
</evidence>
<evidence type="ECO:0000259" key="2">
    <source>
        <dbReference type="Pfam" id="PF04773"/>
    </source>
</evidence>
<comment type="caution">
    <text evidence="3">The sequence shown here is derived from an EMBL/GenBank/DDBJ whole genome shotgun (WGS) entry which is preliminary data.</text>
</comment>
<dbReference type="PANTHER" id="PTHR30273:SF2">
    <property type="entry name" value="PROTEIN FECR"/>
    <property type="match status" value="1"/>
</dbReference>
<proteinExistence type="predicted"/>
<dbReference type="Proteomes" id="UP000239388">
    <property type="component" value="Unassembled WGS sequence"/>
</dbReference>